<name>A0A1V4EUR2_9BACL</name>
<comment type="caution">
    <text evidence="1">The sequence shown here is derived from an EMBL/GenBank/DDBJ whole genome shotgun (WGS) entry which is preliminary data.</text>
</comment>
<dbReference type="EMBL" id="MWPS01000016">
    <property type="protein sequence ID" value="OPG16504.1"/>
    <property type="molecule type" value="Genomic_DNA"/>
</dbReference>
<sequence>MTQKHFKKHRFFGGENNEFPSVLNRQFARTDGKTEGAICQQIRVIPLLTADSAQKCAQPRDQFCAGKRLN</sequence>
<dbReference type="AlphaFoldDB" id="A0A1V4EUR2"/>
<dbReference type="Proteomes" id="UP000190229">
    <property type="component" value="Unassembled WGS sequence"/>
</dbReference>
<protein>
    <submittedName>
        <fullName evidence="1">Uncharacterized protein</fullName>
    </submittedName>
</protein>
<accession>A0A1V4EUR2</accession>
<reference evidence="1 2" key="1">
    <citation type="submission" date="2017-02" db="EMBL/GenBank/DDBJ databases">
        <title>Draft genome of Acidibacillus ferrooxidans Huett2.</title>
        <authorList>
            <person name="Schopf S."/>
        </authorList>
    </citation>
    <scope>NUCLEOTIDE SEQUENCE [LARGE SCALE GENOMIC DNA]</scope>
    <source>
        <strain evidence="1 2">Huett2</strain>
    </source>
</reference>
<organism evidence="1 2">
    <name type="scientific">Ferroacidibacillus organovorans</name>
    <dbReference type="NCBI Taxonomy" id="1765683"/>
    <lineage>
        <taxon>Bacteria</taxon>
        <taxon>Bacillati</taxon>
        <taxon>Bacillota</taxon>
        <taxon>Bacilli</taxon>
        <taxon>Bacillales</taxon>
        <taxon>Alicyclobacillaceae</taxon>
        <taxon>Ferroacidibacillus</taxon>
    </lineage>
</organism>
<gene>
    <name evidence="1" type="ORF">B2M26_06420</name>
</gene>
<keyword evidence="2" id="KW-1185">Reference proteome</keyword>
<evidence type="ECO:0000313" key="2">
    <source>
        <dbReference type="Proteomes" id="UP000190229"/>
    </source>
</evidence>
<proteinExistence type="predicted"/>
<evidence type="ECO:0000313" key="1">
    <source>
        <dbReference type="EMBL" id="OPG16504.1"/>
    </source>
</evidence>